<dbReference type="Gene3D" id="1.10.10.10">
    <property type="entry name" value="Winged helix-like DNA-binding domain superfamily/Winged helix DNA-binding domain"/>
    <property type="match status" value="1"/>
</dbReference>
<organism evidence="2 3">
    <name type="scientific">Gordonia insulae</name>
    <dbReference type="NCBI Taxonomy" id="2420509"/>
    <lineage>
        <taxon>Bacteria</taxon>
        <taxon>Bacillati</taxon>
        <taxon>Actinomycetota</taxon>
        <taxon>Actinomycetes</taxon>
        <taxon>Mycobacteriales</taxon>
        <taxon>Gordoniaceae</taxon>
        <taxon>Gordonia</taxon>
    </lineage>
</organism>
<dbReference type="InterPro" id="IPR000835">
    <property type="entry name" value="HTH_MarR-typ"/>
</dbReference>
<name>A0A3G8JK64_9ACTN</name>
<dbReference type="SUPFAM" id="SSF46785">
    <property type="entry name" value="Winged helix' DNA-binding domain"/>
    <property type="match status" value="1"/>
</dbReference>
<evidence type="ECO:0000259" key="1">
    <source>
        <dbReference type="PROSITE" id="PS50995"/>
    </source>
</evidence>
<protein>
    <submittedName>
        <fullName evidence="2">Putative HTH-type transcriptional regulator</fullName>
    </submittedName>
</protein>
<dbReference type="PANTHER" id="PTHR39515:SF2">
    <property type="entry name" value="HTH-TYPE TRANSCRIPTIONAL REGULATOR RV0880"/>
    <property type="match status" value="1"/>
</dbReference>
<dbReference type="Pfam" id="PF12802">
    <property type="entry name" value="MarR_2"/>
    <property type="match status" value="1"/>
</dbReference>
<dbReference type="InterPro" id="IPR036388">
    <property type="entry name" value="WH-like_DNA-bd_sf"/>
</dbReference>
<reference evidence="2 3" key="1">
    <citation type="submission" date="2018-11" db="EMBL/GenBank/DDBJ databases">
        <title>Gordonia insulae sp. nov., isolated from an island soil.</title>
        <authorList>
            <person name="Kim Y.S."/>
            <person name="Kim S.B."/>
        </authorList>
    </citation>
    <scope>NUCLEOTIDE SEQUENCE [LARGE SCALE GENOMIC DNA]</scope>
    <source>
        <strain evidence="2 3">MMS17-SY073</strain>
    </source>
</reference>
<gene>
    <name evidence="2" type="ORF">D7316_01514</name>
</gene>
<sequence length="144" mass="15660">MSDDVDLPAIATDFRVALGQLIRRLRQQSHTSDLTRSQTNVLGRLEREGPATANELARAEGMRPQSMAAIVGALLEAGLVSGTRDPRDGRKTILDLSQQARDEFRAGRLAREDWLAGQMAAVLTDGEIAHLASATDLLRRLAES</sequence>
<dbReference type="InterPro" id="IPR052526">
    <property type="entry name" value="HTH-type_Bedaq_tolerance"/>
</dbReference>
<keyword evidence="3" id="KW-1185">Reference proteome</keyword>
<evidence type="ECO:0000313" key="3">
    <source>
        <dbReference type="Proteomes" id="UP000271469"/>
    </source>
</evidence>
<dbReference type="PROSITE" id="PS50995">
    <property type="entry name" value="HTH_MARR_2"/>
    <property type="match status" value="1"/>
</dbReference>
<dbReference type="GO" id="GO:0003700">
    <property type="term" value="F:DNA-binding transcription factor activity"/>
    <property type="evidence" value="ECO:0007669"/>
    <property type="project" value="InterPro"/>
</dbReference>
<dbReference type="Gene3D" id="1.10.287.100">
    <property type="match status" value="1"/>
</dbReference>
<evidence type="ECO:0000313" key="2">
    <source>
        <dbReference type="EMBL" id="AZG44922.1"/>
    </source>
</evidence>
<accession>A0A3G8JK64</accession>
<dbReference type="RefSeq" id="WP_124707718.1">
    <property type="nucleotide sequence ID" value="NZ_CP033972.1"/>
</dbReference>
<dbReference type="InterPro" id="IPR036390">
    <property type="entry name" value="WH_DNA-bd_sf"/>
</dbReference>
<dbReference type="Proteomes" id="UP000271469">
    <property type="component" value="Chromosome"/>
</dbReference>
<dbReference type="EMBL" id="CP033972">
    <property type="protein sequence ID" value="AZG44922.1"/>
    <property type="molecule type" value="Genomic_DNA"/>
</dbReference>
<dbReference type="OrthoDB" id="3215377at2"/>
<dbReference type="PANTHER" id="PTHR39515">
    <property type="entry name" value="CONSERVED PROTEIN"/>
    <property type="match status" value="1"/>
</dbReference>
<dbReference type="SMART" id="SM00347">
    <property type="entry name" value="HTH_MARR"/>
    <property type="match status" value="1"/>
</dbReference>
<proteinExistence type="predicted"/>
<dbReference type="AlphaFoldDB" id="A0A3G8JK64"/>
<feature type="domain" description="HTH marR-type" evidence="1">
    <location>
        <begin position="11"/>
        <end position="143"/>
    </location>
</feature>
<dbReference type="KEGG" id="gom:D7316_01514"/>